<gene>
    <name evidence="2" type="ORF">ORD21_12350</name>
</gene>
<evidence type="ECO:0008006" key="4">
    <source>
        <dbReference type="Google" id="ProtNLM"/>
    </source>
</evidence>
<feature type="chain" id="PRO_5045292499" description="RHS repeat protein" evidence="1">
    <location>
        <begin position="21"/>
        <end position="112"/>
    </location>
</feature>
<feature type="signal peptide" evidence="1">
    <location>
        <begin position="1"/>
        <end position="20"/>
    </location>
</feature>
<proteinExistence type="predicted"/>
<dbReference type="EMBL" id="JAPMIV010000025">
    <property type="protein sequence ID" value="MDV6375382.1"/>
    <property type="molecule type" value="Genomic_DNA"/>
</dbReference>
<reference evidence="2 3" key="1">
    <citation type="submission" date="2022-11" db="EMBL/GenBank/DDBJ databases">
        <title>Deinococcus ZS9-10, Low Temperature and Draught-tolerating, UV-resistant Bacteria from Continental Antarctica.</title>
        <authorList>
            <person name="Cheng L."/>
        </authorList>
    </citation>
    <scope>NUCLEOTIDE SEQUENCE [LARGE SCALE GENOMIC DNA]</scope>
    <source>
        <strain evidence="2 3">ZS9-10</strain>
    </source>
</reference>
<comment type="caution">
    <text evidence="2">The sequence shown here is derived from an EMBL/GenBank/DDBJ whole genome shotgun (WGS) entry which is preliminary data.</text>
</comment>
<evidence type="ECO:0000313" key="2">
    <source>
        <dbReference type="EMBL" id="MDV6375382.1"/>
    </source>
</evidence>
<evidence type="ECO:0000256" key="1">
    <source>
        <dbReference type="SAM" id="SignalP"/>
    </source>
</evidence>
<accession>A0ABU4DTT1</accession>
<evidence type="ECO:0000313" key="3">
    <source>
        <dbReference type="Proteomes" id="UP001276150"/>
    </source>
</evidence>
<organism evidence="2 3">
    <name type="scientific">Deinococcus arenicola</name>
    <dbReference type="NCBI Taxonomy" id="2994950"/>
    <lineage>
        <taxon>Bacteria</taxon>
        <taxon>Thermotogati</taxon>
        <taxon>Deinococcota</taxon>
        <taxon>Deinococci</taxon>
        <taxon>Deinococcales</taxon>
        <taxon>Deinococcaceae</taxon>
        <taxon>Deinococcus</taxon>
    </lineage>
</organism>
<dbReference type="RefSeq" id="WP_317640720.1">
    <property type="nucleotide sequence ID" value="NZ_JAPMIV010000025.1"/>
</dbReference>
<sequence length="112" mass="12452">MFKIARIALSLALLTGGAQAAKPINLTQFFSLEGPVKQVTFIDEKGDKTAEIKIESDKLHGSMTTYRQNNSLSVENYVVDPTARTIQMDEGRGEYSRSNLYNYDEQGCLVSI</sequence>
<keyword evidence="1" id="KW-0732">Signal</keyword>
<name>A0ABU4DTT1_9DEIO</name>
<protein>
    <recommendedName>
        <fullName evidence="4">RHS repeat protein</fullName>
    </recommendedName>
</protein>
<keyword evidence="3" id="KW-1185">Reference proteome</keyword>
<dbReference type="Proteomes" id="UP001276150">
    <property type="component" value="Unassembled WGS sequence"/>
</dbReference>